<feature type="transmembrane region" description="Helical" evidence="1">
    <location>
        <begin position="29"/>
        <end position="52"/>
    </location>
</feature>
<keyword evidence="1" id="KW-0812">Transmembrane</keyword>
<gene>
    <name evidence="2" type="ORF">F384_26730</name>
</gene>
<sequence length="60" mass="6849">MKIFDMTMLTSFFGDDIYKFLDKNLGNDAYYVGLIILASLWITGATMISIMFSGNKNKIR</sequence>
<proteinExistence type="predicted"/>
<dbReference type="Proteomes" id="UP000034085">
    <property type="component" value="Plasmid"/>
</dbReference>
<organism evidence="2 3">
    <name type="scientific">Citrobacter amalonaticus Y19</name>
    <dbReference type="NCBI Taxonomy" id="1261127"/>
    <lineage>
        <taxon>Bacteria</taxon>
        <taxon>Pseudomonadati</taxon>
        <taxon>Pseudomonadota</taxon>
        <taxon>Gammaproteobacteria</taxon>
        <taxon>Enterobacterales</taxon>
        <taxon>Enterobacteriaceae</taxon>
        <taxon>Citrobacter</taxon>
    </lineage>
</organism>
<keyword evidence="1" id="KW-0472">Membrane</keyword>
<keyword evidence="1" id="KW-1133">Transmembrane helix</keyword>
<accession>A0A0F6RIM6</accession>
<geneLocation type="plasmid" evidence="2">
    <name>unnamed</name>
</geneLocation>
<dbReference type="PATRIC" id="fig|1261127.3.peg.5543"/>
<dbReference type="EMBL" id="CP011133">
    <property type="protein sequence ID" value="AKE62160.1"/>
    <property type="molecule type" value="Genomic_DNA"/>
</dbReference>
<dbReference type="AlphaFoldDB" id="A0A0F6RIM6"/>
<evidence type="ECO:0000256" key="1">
    <source>
        <dbReference type="SAM" id="Phobius"/>
    </source>
</evidence>
<evidence type="ECO:0000313" key="3">
    <source>
        <dbReference type="Proteomes" id="UP000034085"/>
    </source>
</evidence>
<reference evidence="2 3" key="1">
    <citation type="submission" date="2015-03" db="EMBL/GenBank/DDBJ databases">
        <title>Complete genome sequence of Citrobacter amalonaticus Y19.</title>
        <authorList>
            <person name="Park S."/>
        </authorList>
    </citation>
    <scope>NUCLEOTIDE SEQUENCE [LARGE SCALE GENOMIC DNA]</scope>
    <source>
        <strain evidence="2 3">Y19</strain>
        <plasmid evidence="3">Plasmid</plasmid>
    </source>
</reference>
<keyword evidence="2" id="KW-0614">Plasmid</keyword>
<dbReference type="KEGG" id="cama:F384_26730"/>
<protein>
    <submittedName>
        <fullName evidence="2">Uncharacterized protein</fullName>
    </submittedName>
</protein>
<dbReference type="HOGENOM" id="CLU_2932919_0_0_6"/>
<dbReference type="RefSeq" id="WP_046499024.1">
    <property type="nucleotide sequence ID" value="NZ_CP011133.1"/>
</dbReference>
<name>A0A0F6RIM6_CITAM</name>
<evidence type="ECO:0000313" key="2">
    <source>
        <dbReference type="EMBL" id="AKE62160.1"/>
    </source>
</evidence>